<dbReference type="EMBL" id="CM035406">
    <property type="protein sequence ID" value="KAH7446895.1"/>
    <property type="molecule type" value="Genomic_DNA"/>
</dbReference>
<dbReference type="InterPro" id="IPR029030">
    <property type="entry name" value="Caspase-like_dom_sf"/>
</dbReference>
<evidence type="ECO:0000259" key="2">
    <source>
        <dbReference type="Pfam" id="PF00656"/>
    </source>
</evidence>
<feature type="domain" description="Peptidase C14 caspase" evidence="2">
    <location>
        <begin position="4"/>
        <end position="387"/>
    </location>
</feature>
<evidence type="ECO:0000313" key="3">
    <source>
        <dbReference type="EMBL" id="KAH7446895.1"/>
    </source>
</evidence>
<dbReference type="PANTHER" id="PTHR48104:SF7">
    <property type="entry name" value="METACASPASE-9"/>
    <property type="match status" value="1"/>
</dbReference>
<dbReference type="PANTHER" id="PTHR48104">
    <property type="entry name" value="METACASPASE-4"/>
    <property type="match status" value="1"/>
</dbReference>
<dbReference type="GO" id="GO:0006508">
    <property type="term" value="P:proteolysis"/>
    <property type="evidence" value="ECO:0007669"/>
    <property type="project" value="InterPro"/>
</dbReference>
<dbReference type="GO" id="GO:0005737">
    <property type="term" value="C:cytoplasm"/>
    <property type="evidence" value="ECO:0007669"/>
    <property type="project" value="TreeGrafter"/>
</dbReference>
<keyword evidence="4" id="KW-1185">Reference proteome</keyword>
<proteinExistence type="inferred from homology"/>
<comment type="caution">
    <text evidence="3">The sequence shown here is derived from an EMBL/GenBank/DDBJ whole genome shotgun (WGS) entry which is preliminary data.</text>
</comment>
<reference evidence="3" key="1">
    <citation type="submission" date="2021-08" db="EMBL/GenBank/DDBJ databases">
        <title>WGS assembly of Ceratopteris richardii.</title>
        <authorList>
            <person name="Marchant D.B."/>
            <person name="Chen G."/>
            <person name="Jenkins J."/>
            <person name="Shu S."/>
            <person name="Leebens-Mack J."/>
            <person name="Grimwood J."/>
            <person name="Schmutz J."/>
            <person name="Soltis P."/>
            <person name="Soltis D."/>
            <person name="Chen Z.-H."/>
        </authorList>
    </citation>
    <scope>NUCLEOTIDE SEQUENCE</scope>
    <source>
        <strain evidence="3">Whitten #5841</strain>
        <tissue evidence="3">Leaf</tissue>
    </source>
</reference>
<comment type="similarity">
    <text evidence="1">Belongs to the peptidase C14B family.</text>
</comment>
<dbReference type="InterPro" id="IPR050452">
    <property type="entry name" value="Metacaspase"/>
</dbReference>
<dbReference type="Pfam" id="PF00656">
    <property type="entry name" value="Peptidase_C14"/>
    <property type="match status" value="1"/>
</dbReference>
<dbReference type="SUPFAM" id="SSF52129">
    <property type="entry name" value="Caspase-like"/>
    <property type="match status" value="1"/>
</dbReference>
<dbReference type="GO" id="GO:0004197">
    <property type="term" value="F:cysteine-type endopeptidase activity"/>
    <property type="evidence" value="ECO:0007669"/>
    <property type="project" value="InterPro"/>
</dbReference>
<accession>A0A8T2VMX1</accession>
<evidence type="ECO:0000256" key="1">
    <source>
        <dbReference type="ARBA" id="ARBA00009005"/>
    </source>
</evidence>
<name>A0A8T2VMX1_CERRI</name>
<protein>
    <recommendedName>
        <fullName evidence="2">Peptidase C14 caspase domain-containing protein</fullName>
    </recommendedName>
</protein>
<gene>
    <name evidence="3" type="ORF">KP509_01G080900</name>
</gene>
<sequence length="399" mass="44893">MAAKRVAVLVGCNYEGSMAELEGCVNDVWAMKDILRERFHFEERDIHVLVDNDPKFHMPTGANIRQALRSAIASTSSPNDAVFFHFSGHGTRLPPANARPNAQLSPLDYDECIVPCDMNLITDEDIFEIVESLAEGVRFTIVADCCHSGGLIRYEKEQIGDSFTSQMSWLQRVSCNNSTDKTYEKEESITDRGKKRKETHVGFGRSLPLPALLHIIREKTKAKHTQLSNIRDVLVMNFKDESSAKFRRSMDLFAGICFKKPKQCQDQEICSSTREPSHYLKECDAKTSHVRNHQNLPSKGVLHNNAAILLSACQAYEVAKDITPVSPHKDMKSRSTRCKFGAMSYAIIAVLSQLDPSMKLTNRQLVMQTKSVLLEEGLSQQHPGLYCCDEYVDVPFICN</sequence>
<dbReference type="Proteomes" id="UP000825935">
    <property type="component" value="Chromosome 1"/>
</dbReference>
<dbReference type="InterPro" id="IPR011600">
    <property type="entry name" value="Pept_C14_caspase"/>
</dbReference>
<dbReference type="AlphaFoldDB" id="A0A8T2VMX1"/>
<evidence type="ECO:0000313" key="4">
    <source>
        <dbReference type="Proteomes" id="UP000825935"/>
    </source>
</evidence>
<organism evidence="3 4">
    <name type="scientific">Ceratopteris richardii</name>
    <name type="common">Triangle waterfern</name>
    <dbReference type="NCBI Taxonomy" id="49495"/>
    <lineage>
        <taxon>Eukaryota</taxon>
        <taxon>Viridiplantae</taxon>
        <taxon>Streptophyta</taxon>
        <taxon>Embryophyta</taxon>
        <taxon>Tracheophyta</taxon>
        <taxon>Polypodiopsida</taxon>
        <taxon>Polypodiidae</taxon>
        <taxon>Polypodiales</taxon>
        <taxon>Pteridineae</taxon>
        <taxon>Pteridaceae</taxon>
        <taxon>Parkerioideae</taxon>
        <taxon>Ceratopteris</taxon>
    </lineage>
</organism>
<dbReference type="Gene3D" id="3.40.50.12660">
    <property type="match status" value="2"/>
</dbReference>
<dbReference type="OrthoDB" id="3223806at2759"/>